<dbReference type="EMBL" id="CP051008">
    <property type="protein sequence ID" value="QNT98331.1"/>
    <property type="molecule type" value="Genomic_DNA"/>
</dbReference>
<dbReference type="AlphaFoldDB" id="A0A7H1QDF1"/>
<accession>A0A7H1QDF1</accession>
<feature type="compositionally biased region" description="Acidic residues" evidence="1">
    <location>
        <begin position="1"/>
        <end position="11"/>
    </location>
</feature>
<dbReference type="Gene3D" id="3.40.50.300">
    <property type="entry name" value="P-loop containing nucleotide triphosphate hydrolases"/>
    <property type="match status" value="1"/>
</dbReference>
<dbReference type="CDD" id="cd02042">
    <property type="entry name" value="ParAB_family"/>
    <property type="match status" value="1"/>
</dbReference>
<gene>
    <name evidence="2" type="ORF">HEP81_08103</name>
</gene>
<reference evidence="2 3" key="1">
    <citation type="submission" date="2020-04" db="EMBL/GenBank/DDBJ databases">
        <title>Characterization and engineering of Streptomyces griseofuscus DSM40191 as a potential heterologous host for expression of BGCs.</title>
        <authorList>
            <person name="Gren T."/>
            <person name="Whitford C.M."/>
            <person name="Mohite O.S."/>
            <person name="Joergensen T.S."/>
            <person name="Nielsen J.B."/>
            <person name="Lee S.Y."/>
            <person name="Weber T."/>
        </authorList>
    </citation>
    <scope>NUCLEOTIDE SEQUENCE [LARGE SCALE GENOMIC DNA]</scope>
    <source>
        <strain evidence="2 3">DSM 40191</strain>
        <plasmid evidence="2 3">pSGRIFU2</plasmid>
    </source>
</reference>
<sequence length="258" mass="28140">MTDPFPSEEDAPVPAEPVGNLPIPNTHPDGGPRSIVFVNEKPGTAKSTSAVLTALALHEDGQDVVLIDGDVNGKSVMGWHNAIGGFPFRVFQMPSVTLHQDIPKTFADPKTRIVIDAPPLENQPGIARSAMRYADLSVIPVAPSSMETERMGDIRDEINDLGPLTLNGICARVLLNRCIPQAKRHNRLYRNILVSGGWNVFDTAIPMVTEFQGAWGKTIEAGGGEYDQLLVELGIRQTRDDTYDELVSYLTKARENNA</sequence>
<dbReference type="SUPFAM" id="SSF52540">
    <property type="entry name" value="P-loop containing nucleoside triphosphate hydrolases"/>
    <property type="match status" value="1"/>
</dbReference>
<dbReference type="InterPro" id="IPR027417">
    <property type="entry name" value="P-loop_NTPase"/>
</dbReference>
<evidence type="ECO:0000313" key="2">
    <source>
        <dbReference type="EMBL" id="QNT98331.1"/>
    </source>
</evidence>
<geneLocation type="plasmid" evidence="2 3">
    <name>pSGRIFU2</name>
</geneLocation>
<dbReference type="GeneID" id="91467573"/>
<dbReference type="Proteomes" id="UP000516422">
    <property type="component" value="Plasmid pSGRIFU2"/>
</dbReference>
<dbReference type="RefSeq" id="WP_051850661.1">
    <property type="nucleotide sequence ID" value="NZ_CP051008.1"/>
</dbReference>
<organism evidence="2 3">
    <name type="scientific">Streptomyces griseofuscus</name>
    <dbReference type="NCBI Taxonomy" id="146922"/>
    <lineage>
        <taxon>Bacteria</taxon>
        <taxon>Bacillati</taxon>
        <taxon>Actinomycetota</taxon>
        <taxon>Actinomycetes</taxon>
        <taxon>Kitasatosporales</taxon>
        <taxon>Streptomycetaceae</taxon>
        <taxon>Streptomyces</taxon>
    </lineage>
</organism>
<dbReference type="PANTHER" id="PTHR13696">
    <property type="entry name" value="P-LOOP CONTAINING NUCLEOSIDE TRIPHOSPHATE HYDROLASE"/>
    <property type="match status" value="1"/>
</dbReference>
<dbReference type="InterPro" id="IPR015223">
    <property type="entry name" value="MipZ"/>
</dbReference>
<protein>
    <recommendedName>
        <fullName evidence="4">Chromosome partitioning protein</fullName>
    </recommendedName>
</protein>
<evidence type="ECO:0000256" key="1">
    <source>
        <dbReference type="SAM" id="MobiDB-lite"/>
    </source>
</evidence>
<name>A0A7H1QDF1_9ACTN</name>
<dbReference type="InterPro" id="IPR050678">
    <property type="entry name" value="DNA_Partitioning_ATPase"/>
</dbReference>
<dbReference type="KEGG" id="sgf:HEP81_08103"/>
<evidence type="ECO:0008006" key="4">
    <source>
        <dbReference type="Google" id="ProtNLM"/>
    </source>
</evidence>
<proteinExistence type="predicted"/>
<feature type="region of interest" description="Disordered" evidence="1">
    <location>
        <begin position="1"/>
        <end position="33"/>
    </location>
</feature>
<dbReference type="Pfam" id="PF09140">
    <property type="entry name" value="MipZ"/>
    <property type="match status" value="1"/>
</dbReference>
<evidence type="ECO:0000313" key="3">
    <source>
        <dbReference type="Proteomes" id="UP000516422"/>
    </source>
</evidence>
<keyword evidence="2" id="KW-0614">Plasmid</keyword>
<dbReference type="PANTHER" id="PTHR13696:SF96">
    <property type="entry name" value="COBQ_COBB_MIND_PARA NUCLEOTIDE BINDING DOMAIN-CONTAINING PROTEIN"/>
    <property type="match status" value="1"/>
</dbReference>